<dbReference type="RefSeq" id="XP_007807787.1">
    <property type="nucleotide sequence ID" value="XM_007809596.1"/>
</dbReference>
<dbReference type="EMBL" id="GL698475">
    <property type="protein sequence ID" value="EFY92481.1"/>
    <property type="molecule type" value="Genomic_DNA"/>
</dbReference>
<keyword evidence="2" id="KW-1185">Reference proteome</keyword>
<accession>E9DV57</accession>
<dbReference type="InParanoid" id="E9DV57"/>
<reference evidence="1 2" key="1">
    <citation type="journal article" date="2011" name="PLoS Genet.">
        <title>Genome sequencing and comparative transcriptomics of the model entomopathogenic fungi Metarhizium anisopliae and M. acridum.</title>
        <authorList>
            <person name="Gao Q."/>
            <person name="Jin K."/>
            <person name="Ying S.H."/>
            <person name="Zhang Y."/>
            <person name="Xiao G."/>
            <person name="Shang Y."/>
            <person name="Duan Z."/>
            <person name="Hu X."/>
            <person name="Xie X.Q."/>
            <person name="Zhou G."/>
            <person name="Peng G."/>
            <person name="Luo Z."/>
            <person name="Huang W."/>
            <person name="Wang B."/>
            <person name="Fang W."/>
            <person name="Wang S."/>
            <person name="Zhong Y."/>
            <person name="Ma L.J."/>
            <person name="St Leger R.J."/>
            <person name="Zhao G.P."/>
            <person name="Pei Y."/>
            <person name="Feng M.G."/>
            <person name="Xia Y."/>
            <person name="Wang C."/>
        </authorList>
    </citation>
    <scope>NUCLEOTIDE SEQUENCE [LARGE SCALE GENOMIC DNA]</scope>
    <source>
        <strain evidence="1 2">CQMa 102</strain>
    </source>
</reference>
<dbReference type="KEGG" id="maw:19245758"/>
<gene>
    <name evidence="1" type="ORF">MAC_01447</name>
</gene>
<organism evidence="2">
    <name type="scientific">Metarhizium acridum (strain CQMa 102)</name>
    <dbReference type="NCBI Taxonomy" id="655827"/>
    <lineage>
        <taxon>Eukaryota</taxon>
        <taxon>Fungi</taxon>
        <taxon>Dikarya</taxon>
        <taxon>Ascomycota</taxon>
        <taxon>Pezizomycotina</taxon>
        <taxon>Sordariomycetes</taxon>
        <taxon>Hypocreomycetidae</taxon>
        <taxon>Hypocreales</taxon>
        <taxon>Clavicipitaceae</taxon>
        <taxon>Metarhizium</taxon>
    </lineage>
</organism>
<dbReference type="eggNOG" id="ENOG502R8B5">
    <property type="taxonomic scope" value="Eukaryota"/>
</dbReference>
<name>E9DV57_METAQ</name>
<dbReference type="HOGENOM" id="CLU_1759243_0_0_1"/>
<dbReference type="Proteomes" id="UP000002499">
    <property type="component" value="Unassembled WGS sequence"/>
</dbReference>
<evidence type="ECO:0000313" key="2">
    <source>
        <dbReference type="Proteomes" id="UP000002499"/>
    </source>
</evidence>
<dbReference type="OrthoDB" id="4934717at2759"/>
<proteinExistence type="predicted"/>
<dbReference type="GeneID" id="19245758"/>
<evidence type="ECO:0000313" key="1">
    <source>
        <dbReference type="EMBL" id="EFY92481.1"/>
    </source>
</evidence>
<sequence length="148" mass="16173">MPEHTIECTFIIEPPAKVQCGGSLYPPFLLELSKTGDHSQSTYVANITLLNENHENVSDVLLGPKCAQGGLKPDSEGSYLFAFPASQISMEGRFNLRADIYKMEEGLKLVTQVSSKYIDAAGNTVPRAIATPEEEEKMEIARRAGALK</sequence>
<dbReference type="AlphaFoldDB" id="E9DV57"/>
<evidence type="ECO:0008006" key="3">
    <source>
        <dbReference type="Google" id="ProtNLM"/>
    </source>
</evidence>
<protein>
    <recommendedName>
        <fullName evidence="3">Velvet domain-containing protein</fullName>
    </recommendedName>
</protein>